<evidence type="ECO:0000313" key="2">
    <source>
        <dbReference type="Proteomes" id="UP000449944"/>
    </source>
</evidence>
<name>A0AAW9V7K4_9GAMM</name>
<organism evidence="1 2">
    <name type="scientific">Providencia alcalifaciens</name>
    <dbReference type="NCBI Taxonomy" id="126385"/>
    <lineage>
        <taxon>Bacteria</taxon>
        <taxon>Pseudomonadati</taxon>
        <taxon>Pseudomonadota</taxon>
        <taxon>Gammaproteobacteria</taxon>
        <taxon>Enterobacterales</taxon>
        <taxon>Morganellaceae</taxon>
        <taxon>Providencia</taxon>
    </lineage>
</organism>
<evidence type="ECO:0008006" key="3">
    <source>
        <dbReference type="Google" id="ProtNLM"/>
    </source>
</evidence>
<proteinExistence type="predicted"/>
<sequence length="52" mass="5508">MFNVWSDREMPISDTGWHFSLGCNTDMAAICGAACFMTGGALYVDGGVSVSK</sequence>
<reference evidence="1 2" key="1">
    <citation type="submission" date="2019-10" db="EMBL/GenBank/DDBJ databases">
        <title>Comparative genomic analysis of Providencia.</title>
        <authorList>
            <person name="Yuan C."/>
            <person name="Wei Y."/>
            <person name="Yin Z."/>
        </authorList>
    </citation>
    <scope>NUCLEOTIDE SEQUENCE [LARGE SCALE GENOMIC DNA]</scope>
    <source>
        <strain evidence="2">wls1934</strain>
    </source>
</reference>
<dbReference type="AlphaFoldDB" id="A0AAW9V7K4"/>
<protein>
    <recommendedName>
        <fullName evidence="3">SDR family oxidoreductase</fullName>
    </recommendedName>
</protein>
<dbReference type="RefSeq" id="WP_154601966.1">
    <property type="nucleotide sequence ID" value="NZ_CP158824.1"/>
</dbReference>
<accession>A0AAW9V7K4</accession>
<comment type="caution">
    <text evidence="1">The sequence shown here is derived from an EMBL/GenBank/DDBJ whole genome shotgun (WGS) entry which is preliminary data.</text>
</comment>
<evidence type="ECO:0000313" key="1">
    <source>
        <dbReference type="EMBL" id="MTC33775.1"/>
    </source>
</evidence>
<dbReference type="Proteomes" id="UP000449944">
    <property type="component" value="Unassembled WGS sequence"/>
</dbReference>
<gene>
    <name evidence="1" type="ORF">GKR67_04015</name>
</gene>
<dbReference type="EMBL" id="WLUB01000015">
    <property type="protein sequence ID" value="MTC33775.1"/>
    <property type="molecule type" value="Genomic_DNA"/>
</dbReference>